<comment type="similarity">
    <text evidence="10">Belongs to the glycosyl hydrolase 2 family. Beta-mannosidase B subfamily.</text>
</comment>
<dbReference type="GO" id="GO:0005975">
    <property type="term" value="P:carbohydrate metabolic process"/>
    <property type="evidence" value="ECO:0007669"/>
    <property type="project" value="InterPro"/>
</dbReference>
<organism evidence="17 18">
    <name type="scientific">Pterulicium gracile</name>
    <dbReference type="NCBI Taxonomy" id="1884261"/>
    <lineage>
        <taxon>Eukaryota</taxon>
        <taxon>Fungi</taxon>
        <taxon>Dikarya</taxon>
        <taxon>Basidiomycota</taxon>
        <taxon>Agaricomycotina</taxon>
        <taxon>Agaricomycetes</taxon>
        <taxon>Agaricomycetidae</taxon>
        <taxon>Agaricales</taxon>
        <taxon>Pleurotineae</taxon>
        <taxon>Pterulaceae</taxon>
        <taxon>Pterulicium</taxon>
    </lineage>
</organism>
<evidence type="ECO:0000256" key="7">
    <source>
        <dbReference type="ARBA" id="ARBA00022801"/>
    </source>
</evidence>
<dbReference type="Pfam" id="PF00703">
    <property type="entry name" value="Glyco_hydro_2"/>
    <property type="match status" value="1"/>
</dbReference>
<dbReference type="Proteomes" id="UP000305067">
    <property type="component" value="Unassembled WGS sequence"/>
</dbReference>
<dbReference type="AlphaFoldDB" id="A0A5C3QEG1"/>
<dbReference type="PANTHER" id="PTHR43730:SF1">
    <property type="entry name" value="BETA-MANNOSIDASE"/>
    <property type="match status" value="1"/>
</dbReference>
<dbReference type="InterPro" id="IPR050887">
    <property type="entry name" value="Beta-mannosidase_GH2"/>
</dbReference>
<comment type="pathway">
    <text evidence="3">Glycan metabolism; N-glycan degradation.</text>
</comment>
<proteinExistence type="inferred from homology"/>
<name>A0A5C3QEG1_9AGAR</name>
<sequence>MTTTKNIDTNWQFTQLGGGQGTEKDEWLRVASFPTTVHVELKRLGKIPDPFVGLNEWEVQWVGEAEWAFKTTFDVSKDELSGHKHFDLVFDGLDTFATVKLNDHEIVKSNNQFVAHRVSVRDLLKEGANDLFITFESAFINGRELQKRYPGTDHLWNGDSSRLHVRKAQYNYGWDWGPVLMTTGPWRPIRLESYDVRITDVDARVDVSEALDTDVTVAVRISDENSRSGNVTLYKSNGEVQATQKIQLDADNGKAIFSFKKGEVDLWYPVGYGKQPIYKLEVAIVEEDKSVASHTQSVGFRRARVVEDPLEDQEGRTFLFEINNVRVFCGGSNWIPADSFLTEVTDERYRQWLELLVRGNQNMIRVWGGGIYEPDVFYHICDELGILVWQDFMFACGQYPAHDEFPIQVEAEQTVQRLRQFCSVVIFTGNNEDYQLAESTPEVGIDYSDETSDFRKGTFPARHIYERLLPEIVNRLSNIHYHRASPYSGYGKDTRDPTLGDIHQWNVWHGSQEPWHNWDKLAGRFVSEFGMQGFPNARTVDYWLDGNTTERHPQSRITKNHNKADGYERRIETYLIENFQHTYDMDDYIFYTQAMQAETLAAAYRLWRRNWKGRGREYTAGALVWQLNDCWPVTSWAIADYFLRPKPAFFTIARELRPYTVGMARTEKKVYASEFTAADFKLDVILDIWGTNSTLTDKKITLSVMFFDLYSDWTASWAKEVTLAANSCTELSHDVLTGQPTRTKLSEVPKTIIVSARLLEKDRTVVARYSNWPEPFKFVNFPSKKDVGLKVVSKGDTVELSASKPVKGIILDVEGAEAEWSDQAIDLVPNDPQTIQARGLNGRQPTVRYVGDGWA</sequence>
<dbReference type="STRING" id="1884261.A0A5C3QEG1"/>
<dbReference type="SUPFAM" id="SSF49785">
    <property type="entry name" value="Galactose-binding domain-like"/>
    <property type="match status" value="1"/>
</dbReference>
<evidence type="ECO:0000259" key="14">
    <source>
        <dbReference type="Pfam" id="PF17753"/>
    </source>
</evidence>
<protein>
    <recommendedName>
        <fullName evidence="11">Beta-mannosidase B</fullName>
        <ecNumber evidence="5">3.2.1.25</ecNumber>
    </recommendedName>
    <alternativeName>
        <fullName evidence="12">Mannanase B</fullName>
    </alternativeName>
</protein>
<evidence type="ECO:0000259" key="16">
    <source>
        <dbReference type="Pfam" id="PF22666"/>
    </source>
</evidence>
<evidence type="ECO:0000313" key="17">
    <source>
        <dbReference type="EMBL" id="TFL00465.1"/>
    </source>
</evidence>
<reference evidence="17 18" key="1">
    <citation type="journal article" date="2019" name="Nat. Ecol. Evol.">
        <title>Megaphylogeny resolves global patterns of mushroom evolution.</title>
        <authorList>
            <person name="Varga T."/>
            <person name="Krizsan K."/>
            <person name="Foldi C."/>
            <person name="Dima B."/>
            <person name="Sanchez-Garcia M."/>
            <person name="Sanchez-Ramirez S."/>
            <person name="Szollosi G.J."/>
            <person name="Szarkandi J.G."/>
            <person name="Papp V."/>
            <person name="Albert L."/>
            <person name="Andreopoulos W."/>
            <person name="Angelini C."/>
            <person name="Antonin V."/>
            <person name="Barry K.W."/>
            <person name="Bougher N.L."/>
            <person name="Buchanan P."/>
            <person name="Buyck B."/>
            <person name="Bense V."/>
            <person name="Catcheside P."/>
            <person name="Chovatia M."/>
            <person name="Cooper J."/>
            <person name="Damon W."/>
            <person name="Desjardin D."/>
            <person name="Finy P."/>
            <person name="Geml J."/>
            <person name="Haridas S."/>
            <person name="Hughes K."/>
            <person name="Justo A."/>
            <person name="Karasinski D."/>
            <person name="Kautmanova I."/>
            <person name="Kiss B."/>
            <person name="Kocsube S."/>
            <person name="Kotiranta H."/>
            <person name="LaButti K.M."/>
            <person name="Lechner B.E."/>
            <person name="Liimatainen K."/>
            <person name="Lipzen A."/>
            <person name="Lukacs Z."/>
            <person name="Mihaltcheva S."/>
            <person name="Morgado L.N."/>
            <person name="Niskanen T."/>
            <person name="Noordeloos M.E."/>
            <person name="Ohm R.A."/>
            <person name="Ortiz-Santana B."/>
            <person name="Ovrebo C."/>
            <person name="Racz N."/>
            <person name="Riley R."/>
            <person name="Savchenko A."/>
            <person name="Shiryaev A."/>
            <person name="Soop K."/>
            <person name="Spirin V."/>
            <person name="Szebenyi C."/>
            <person name="Tomsovsky M."/>
            <person name="Tulloss R.E."/>
            <person name="Uehling J."/>
            <person name="Grigoriev I.V."/>
            <person name="Vagvolgyi C."/>
            <person name="Papp T."/>
            <person name="Martin F.M."/>
            <person name="Miettinen O."/>
            <person name="Hibbett D.S."/>
            <person name="Nagy L.G."/>
        </authorList>
    </citation>
    <scope>NUCLEOTIDE SEQUENCE [LARGE SCALE GENOMIC DNA]</scope>
    <source>
        <strain evidence="17 18">CBS 309.79</strain>
    </source>
</reference>
<dbReference type="EMBL" id="ML178828">
    <property type="protein sequence ID" value="TFL00465.1"/>
    <property type="molecule type" value="Genomic_DNA"/>
</dbReference>
<evidence type="ECO:0000259" key="13">
    <source>
        <dbReference type="Pfam" id="PF00703"/>
    </source>
</evidence>
<evidence type="ECO:0000256" key="11">
    <source>
        <dbReference type="ARBA" id="ARBA00041069"/>
    </source>
</evidence>
<keyword evidence="6" id="KW-0964">Secreted</keyword>
<dbReference type="InterPro" id="IPR054593">
    <property type="entry name" value="Beta-mannosidase-like_N2"/>
</dbReference>
<evidence type="ECO:0000256" key="6">
    <source>
        <dbReference type="ARBA" id="ARBA00022525"/>
    </source>
</evidence>
<evidence type="ECO:0000256" key="3">
    <source>
        <dbReference type="ARBA" id="ARBA00004740"/>
    </source>
</evidence>
<dbReference type="Pfam" id="PF22666">
    <property type="entry name" value="Glyco_hydro_2_N2"/>
    <property type="match status" value="1"/>
</dbReference>
<dbReference type="SUPFAM" id="SSF51445">
    <property type="entry name" value="(Trans)glycosidases"/>
    <property type="match status" value="1"/>
</dbReference>
<evidence type="ECO:0000259" key="15">
    <source>
        <dbReference type="Pfam" id="PF17786"/>
    </source>
</evidence>
<dbReference type="GO" id="GO:0004567">
    <property type="term" value="F:beta-mannosidase activity"/>
    <property type="evidence" value="ECO:0007669"/>
    <property type="project" value="UniProtKB-EC"/>
</dbReference>
<dbReference type="FunFam" id="3.20.20.80:FF:000050">
    <property type="entry name" value="Beta-mannosidase B"/>
    <property type="match status" value="1"/>
</dbReference>
<feature type="domain" description="Mannosidase Ig/CBM-like" evidence="15">
    <location>
        <begin position="686"/>
        <end position="777"/>
    </location>
</feature>
<dbReference type="Gene3D" id="3.20.20.80">
    <property type="entry name" value="Glycosidases"/>
    <property type="match status" value="1"/>
</dbReference>
<evidence type="ECO:0000256" key="9">
    <source>
        <dbReference type="ARBA" id="ARBA00023295"/>
    </source>
</evidence>
<dbReference type="Gene3D" id="2.60.40.10">
    <property type="entry name" value="Immunoglobulins"/>
    <property type="match status" value="2"/>
</dbReference>
<dbReference type="SUPFAM" id="SSF49303">
    <property type="entry name" value="beta-Galactosidase/glucuronidase domain"/>
    <property type="match status" value="2"/>
</dbReference>
<evidence type="ECO:0000256" key="10">
    <source>
        <dbReference type="ARBA" id="ARBA00038429"/>
    </source>
</evidence>
<gene>
    <name evidence="17" type="ORF">BDV98DRAFT_569043</name>
</gene>
<evidence type="ECO:0000313" key="18">
    <source>
        <dbReference type="Proteomes" id="UP000305067"/>
    </source>
</evidence>
<evidence type="ECO:0000256" key="4">
    <source>
        <dbReference type="ARBA" id="ARBA00011738"/>
    </source>
</evidence>
<dbReference type="Pfam" id="PF17753">
    <property type="entry name" value="Ig_mannosidase"/>
    <property type="match status" value="1"/>
</dbReference>
<feature type="domain" description="Beta-mannosidase-like galactose-binding" evidence="16">
    <location>
        <begin position="11"/>
        <end position="187"/>
    </location>
</feature>
<evidence type="ECO:0000256" key="12">
    <source>
        <dbReference type="ARBA" id="ARBA00041614"/>
    </source>
</evidence>
<dbReference type="OrthoDB" id="2866996at2759"/>
<evidence type="ECO:0000256" key="2">
    <source>
        <dbReference type="ARBA" id="ARBA00004613"/>
    </source>
</evidence>
<dbReference type="GO" id="GO:0005576">
    <property type="term" value="C:extracellular region"/>
    <property type="evidence" value="ECO:0007669"/>
    <property type="project" value="UniProtKB-SubCell"/>
</dbReference>
<accession>A0A5C3QEG1</accession>
<evidence type="ECO:0000256" key="1">
    <source>
        <dbReference type="ARBA" id="ARBA00000829"/>
    </source>
</evidence>
<feature type="domain" description="Glycoside hydrolase family 2 immunoglobulin-like beta-sandwich" evidence="13">
    <location>
        <begin position="196"/>
        <end position="301"/>
    </location>
</feature>
<dbReference type="InterPro" id="IPR013783">
    <property type="entry name" value="Ig-like_fold"/>
</dbReference>
<keyword evidence="8" id="KW-0325">Glycoprotein</keyword>
<evidence type="ECO:0000256" key="8">
    <source>
        <dbReference type="ARBA" id="ARBA00023180"/>
    </source>
</evidence>
<dbReference type="EC" id="3.2.1.25" evidence="5"/>
<dbReference type="InterPro" id="IPR017853">
    <property type="entry name" value="GH"/>
</dbReference>
<keyword evidence="18" id="KW-1185">Reference proteome</keyword>
<dbReference type="InterPro" id="IPR008979">
    <property type="entry name" value="Galactose-bd-like_sf"/>
</dbReference>
<dbReference type="InterPro" id="IPR036156">
    <property type="entry name" value="Beta-gal/glucu_dom_sf"/>
</dbReference>
<dbReference type="Gene3D" id="2.60.120.260">
    <property type="entry name" value="Galactose-binding domain-like"/>
    <property type="match status" value="1"/>
</dbReference>
<comment type="catalytic activity">
    <reaction evidence="1">
        <text>Hydrolysis of terminal, non-reducing beta-D-mannose residues in beta-D-mannosides.</text>
        <dbReference type="EC" id="3.2.1.25"/>
    </reaction>
</comment>
<feature type="domain" description="Beta-mannosidase Ig-fold" evidence="14">
    <location>
        <begin position="790"/>
        <end position="838"/>
    </location>
</feature>
<dbReference type="InterPro" id="IPR041625">
    <property type="entry name" value="Beta-mannosidase_Ig"/>
</dbReference>
<evidence type="ECO:0000256" key="5">
    <source>
        <dbReference type="ARBA" id="ARBA00012754"/>
    </source>
</evidence>
<dbReference type="PANTHER" id="PTHR43730">
    <property type="entry name" value="BETA-MANNOSIDASE"/>
    <property type="match status" value="1"/>
</dbReference>
<dbReference type="GO" id="GO:0006516">
    <property type="term" value="P:glycoprotein catabolic process"/>
    <property type="evidence" value="ECO:0007669"/>
    <property type="project" value="TreeGrafter"/>
</dbReference>
<keyword evidence="7 17" id="KW-0378">Hydrolase</keyword>
<comment type="subcellular location">
    <subcellularLocation>
        <location evidence="2">Secreted</location>
    </subcellularLocation>
</comment>
<comment type="subunit">
    <text evidence="4">Homodimer.</text>
</comment>
<keyword evidence="9" id="KW-0326">Glycosidase</keyword>
<dbReference type="InterPro" id="IPR006102">
    <property type="entry name" value="Ig-like_GH2"/>
</dbReference>
<dbReference type="Pfam" id="PF17786">
    <property type="entry name" value="Mannosidase_ig"/>
    <property type="match status" value="1"/>
</dbReference>
<dbReference type="InterPro" id="IPR041447">
    <property type="entry name" value="Mannosidase_ig"/>
</dbReference>